<protein>
    <submittedName>
        <fullName evidence="3">Uncharacterized protein</fullName>
    </submittedName>
</protein>
<feature type="transmembrane region" description="Helical" evidence="2">
    <location>
        <begin position="117"/>
        <end position="134"/>
    </location>
</feature>
<dbReference type="AlphaFoldDB" id="W7FYE1"/>
<feature type="transmembrane region" description="Helical" evidence="2">
    <location>
        <begin position="184"/>
        <end position="203"/>
    </location>
</feature>
<dbReference type="PANTHER" id="PTHR48162">
    <property type="entry name" value="YALI0A06930P"/>
    <property type="match status" value="1"/>
</dbReference>
<feature type="transmembrane region" description="Helical" evidence="2">
    <location>
        <begin position="648"/>
        <end position="666"/>
    </location>
</feature>
<keyword evidence="2" id="KW-0472">Membrane</keyword>
<gene>
    <name evidence="3" type="ORF">PFAG_02767</name>
</gene>
<feature type="transmembrane region" description="Helical" evidence="2">
    <location>
        <begin position="686"/>
        <end position="705"/>
    </location>
</feature>
<accession>W7FYE1</accession>
<evidence type="ECO:0000256" key="1">
    <source>
        <dbReference type="SAM" id="MobiDB-lite"/>
    </source>
</evidence>
<dbReference type="Proteomes" id="UP000030666">
    <property type="component" value="Unassembled WGS sequence"/>
</dbReference>
<feature type="transmembrane region" description="Helical" evidence="2">
    <location>
        <begin position="154"/>
        <end position="172"/>
    </location>
</feature>
<name>W7FYE1_PLAFA</name>
<dbReference type="PANTHER" id="PTHR48162:SF1">
    <property type="entry name" value="RIBOSOMAL L1 DOMAIN-CONTAINING PROTEIN CG13096"/>
    <property type="match status" value="1"/>
</dbReference>
<keyword evidence="2" id="KW-0812">Transmembrane</keyword>
<dbReference type="InterPro" id="IPR053110">
    <property type="entry name" value="Ribosomal_L1-TF"/>
</dbReference>
<keyword evidence="2" id="KW-1133">Transmembrane helix</keyword>
<feature type="compositionally biased region" description="Basic and acidic residues" evidence="1">
    <location>
        <begin position="1"/>
        <end position="11"/>
    </location>
</feature>
<dbReference type="EMBL" id="KE123495">
    <property type="protein sequence ID" value="EUT85734.1"/>
    <property type="molecule type" value="Genomic_DNA"/>
</dbReference>
<sequence>MSKDNTKRSIDFRSTYNKNNKRTKVEDDDEDEKKEGNIRNIIKLLNNYCNHDDSLEDMSDYMVSSYKNFLIECIYKEIKSINEEKDERNDKRDDIIELIRTCLKIIKNNHEEFKYSNIYFVCINTLFLLLNNITQNNNYHNNYHNNYNDVINCMIYSCFDIFFNLISTNNWTRKNLHIQIFSKLNFIHFFIISNIFKAILIQVNNTIYMLPFNHYINMIIKNINIFELDDNIIGKKNKKEKHHEKKDDLFNTEDSNIFITSLKNRNNILQKQSDPIYDSNLFHCNDVSSDDHMNDYFRTYTNFKRTSTYIIKEKKKKVDNSNQNNMGDINNMYIINNVYNNYSVMLKNYDISYTHQIYYDILFKIYSTIINLIINNDLTIYIIKECVSIILQMYDISKKQHQIIFDILTVYKFYIKNKQNMLERYIIFIFYLINAIHDEEKKRDLSKLIKPSNMYFYLLHAECSEIRICVKEYLLLHGVYNKNKEKEIIPSRDNNYNNKYNNNKYNNNKYNNYNYLLDLLFEYSFNQSHTCNMTNISNESNISIQFVKAIHLIFFHFKYIIDIHKSPNVQNDELIQQYDLFFKDLGTDPVFKNYLENDIKMKKEKIFYKCNSIISSDKYIIIKNNIIQIENLIKSIDVYMNLLNGHNIKYVSLCIIYFIFFFIKILKYINKIYNEDIQGNFSKKNFFFIIKNLFIQSIYVFEILIQRKTWLQINNLLIYIIKSHGKKKNENKRLHTFYKILVHLMNQMNNLLIY</sequence>
<proteinExistence type="predicted"/>
<organism evidence="3">
    <name type="scientific">Plasmodium falciparum Santa Lucia</name>
    <dbReference type="NCBI Taxonomy" id="478859"/>
    <lineage>
        <taxon>Eukaryota</taxon>
        <taxon>Sar</taxon>
        <taxon>Alveolata</taxon>
        <taxon>Apicomplexa</taxon>
        <taxon>Aconoidasida</taxon>
        <taxon>Haemosporida</taxon>
        <taxon>Plasmodiidae</taxon>
        <taxon>Plasmodium</taxon>
        <taxon>Plasmodium (Laverania)</taxon>
    </lineage>
</organism>
<evidence type="ECO:0000256" key="2">
    <source>
        <dbReference type="SAM" id="Phobius"/>
    </source>
</evidence>
<feature type="region of interest" description="Disordered" evidence="1">
    <location>
        <begin position="1"/>
        <end position="32"/>
    </location>
</feature>
<evidence type="ECO:0000313" key="3">
    <source>
        <dbReference type="EMBL" id="EUT85734.1"/>
    </source>
</evidence>
<reference evidence="3" key="1">
    <citation type="submission" date="2013-02" db="EMBL/GenBank/DDBJ databases">
        <title>The Genome Sequence of Plasmodium falciparum Santa Lucia.</title>
        <authorList>
            <consortium name="The Broad Institute Genome Sequencing Platform"/>
            <consortium name="The Broad Institute Genome Sequencing Center for Infectious Disease"/>
            <person name="Neafsey D."/>
            <person name="Cheeseman I."/>
            <person name="Volkman S."/>
            <person name="Adams J."/>
            <person name="Walker B."/>
            <person name="Young S.K."/>
            <person name="Zeng Q."/>
            <person name="Gargeya S."/>
            <person name="Fitzgerald M."/>
            <person name="Haas B."/>
            <person name="Abouelleil A."/>
            <person name="Alvarado L."/>
            <person name="Arachchi H.M."/>
            <person name="Berlin A.M."/>
            <person name="Chapman S.B."/>
            <person name="Dewar J."/>
            <person name="Goldberg J."/>
            <person name="Griggs A."/>
            <person name="Gujja S."/>
            <person name="Hansen M."/>
            <person name="Howarth C."/>
            <person name="Imamovic A."/>
            <person name="Larimer J."/>
            <person name="McCowan C."/>
            <person name="Murphy C."/>
            <person name="Neiman D."/>
            <person name="Pearson M."/>
            <person name="Priest M."/>
            <person name="Roberts A."/>
            <person name="Saif S."/>
            <person name="Shea T."/>
            <person name="Sisk P."/>
            <person name="Sykes S."/>
            <person name="Wortman J."/>
            <person name="Nusbaum C."/>
            <person name="Birren B."/>
        </authorList>
    </citation>
    <scope>NUCLEOTIDE SEQUENCE [LARGE SCALE GENOMIC DNA]</scope>
    <source>
        <strain evidence="3">Santa Lucia</strain>
    </source>
</reference>
<dbReference type="OrthoDB" id="371612at2759"/>